<dbReference type="CDD" id="cd07012">
    <property type="entry name" value="PBP2_Bug_TTT"/>
    <property type="match status" value="1"/>
</dbReference>
<dbReference type="Gene3D" id="3.40.190.150">
    <property type="entry name" value="Bordetella uptake gene, domain 1"/>
    <property type="match status" value="1"/>
</dbReference>
<dbReference type="Pfam" id="PF03401">
    <property type="entry name" value="TctC"/>
    <property type="match status" value="1"/>
</dbReference>
<dbReference type="Gene3D" id="3.40.190.10">
    <property type="entry name" value="Periplasmic binding protein-like II"/>
    <property type="match status" value="1"/>
</dbReference>
<dbReference type="PANTHER" id="PTHR42928:SF5">
    <property type="entry name" value="BLR1237 PROTEIN"/>
    <property type="match status" value="1"/>
</dbReference>
<keyword evidence="2" id="KW-0732">Signal</keyword>
<reference evidence="3" key="1">
    <citation type="submission" date="2021-01" db="EMBL/GenBank/DDBJ databases">
        <title>Ramlibacter sp. strain AW1 16S ribosomal RNA gene Genome sequencing and assembly.</title>
        <authorList>
            <person name="Kang M."/>
        </authorList>
    </citation>
    <scope>NUCLEOTIDE SEQUENCE</scope>
    <source>
        <strain evidence="3">AW1</strain>
    </source>
</reference>
<dbReference type="PANTHER" id="PTHR42928">
    <property type="entry name" value="TRICARBOXYLATE-BINDING PROTEIN"/>
    <property type="match status" value="1"/>
</dbReference>
<evidence type="ECO:0000256" key="1">
    <source>
        <dbReference type="ARBA" id="ARBA00006987"/>
    </source>
</evidence>
<evidence type="ECO:0000313" key="3">
    <source>
        <dbReference type="EMBL" id="MBL0422658.1"/>
    </source>
</evidence>
<evidence type="ECO:0000256" key="2">
    <source>
        <dbReference type="SAM" id="SignalP"/>
    </source>
</evidence>
<dbReference type="AlphaFoldDB" id="A0A936ZSI2"/>
<comment type="caution">
    <text evidence="3">The sequence shown here is derived from an EMBL/GenBank/DDBJ whole genome shotgun (WGS) entry which is preliminary data.</text>
</comment>
<evidence type="ECO:0000313" key="4">
    <source>
        <dbReference type="Proteomes" id="UP000613011"/>
    </source>
</evidence>
<dbReference type="EMBL" id="JAEQNA010000009">
    <property type="protein sequence ID" value="MBL0422658.1"/>
    <property type="molecule type" value="Genomic_DNA"/>
</dbReference>
<feature type="chain" id="PRO_5037805797" evidence="2">
    <location>
        <begin position="27"/>
        <end position="323"/>
    </location>
</feature>
<dbReference type="PIRSF" id="PIRSF017082">
    <property type="entry name" value="YflP"/>
    <property type="match status" value="1"/>
</dbReference>
<sequence length="323" mass="33886">MMTPRLSFTRRALVCAAIALPFAAHAQADYPSKPIRIVVPVPPGGAADTLARLIGDRLTAKWGQPVIVENRAGANGNIGADMVAQAAPDGYTLLVSPPGPLTINKSLYKRLSFDSSTFVPVTVIAANPNVLLVHPKVPAKTLPELVAHAKANPGKLNYASSGAGSTTHLAGELLKQQAGIQATHVPYKGGPPAYADLMSGQVDLMFQGLATAMPQIQDGRLRVLAVGSAKRHPALPDVPTLSELMPGFVSVSWTGMAAPAKTPPAIVAKLQAAIAEGLSDAKGVKGLDVRDLVVNTPAEAARFFREEEQRWGDIIRTQGITLD</sequence>
<organism evidence="3 4">
    <name type="scientific">Ramlibacter aurantiacus</name>
    <dbReference type="NCBI Taxonomy" id="2801330"/>
    <lineage>
        <taxon>Bacteria</taxon>
        <taxon>Pseudomonadati</taxon>
        <taxon>Pseudomonadota</taxon>
        <taxon>Betaproteobacteria</taxon>
        <taxon>Burkholderiales</taxon>
        <taxon>Comamonadaceae</taxon>
        <taxon>Ramlibacter</taxon>
    </lineage>
</organism>
<protein>
    <submittedName>
        <fullName evidence="3">Tripartite tricarboxylate transporter substrate binding protein</fullName>
    </submittedName>
</protein>
<accession>A0A936ZSI2</accession>
<gene>
    <name evidence="3" type="ORF">JI739_20155</name>
</gene>
<keyword evidence="4" id="KW-1185">Reference proteome</keyword>
<name>A0A936ZSI2_9BURK</name>
<proteinExistence type="inferred from homology"/>
<dbReference type="InterPro" id="IPR042100">
    <property type="entry name" value="Bug_dom1"/>
</dbReference>
<feature type="signal peptide" evidence="2">
    <location>
        <begin position="1"/>
        <end position="26"/>
    </location>
</feature>
<dbReference type="Proteomes" id="UP000613011">
    <property type="component" value="Unassembled WGS sequence"/>
</dbReference>
<comment type="similarity">
    <text evidence="1">Belongs to the UPF0065 (bug) family.</text>
</comment>
<dbReference type="SUPFAM" id="SSF53850">
    <property type="entry name" value="Periplasmic binding protein-like II"/>
    <property type="match status" value="1"/>
</dbReference>
<dbReference type="InterPro" id="IPR005064">
    <property type="entry name" value="BUG"/>
</dbReference>